<dbReference type="EMBL" id="JZEE01000167">
    <property type="protein sequence ID" value="KJK67647.1"/>
    <property type="molecule type" value="Genomic_DNA"/>
</dbReference>
<dbReference type="Proteomes" id="UP000033540">
    <property type="component" value="Unassembled WGS sequence"/>
</dbReference>
<protein>
    <submittedName>
        <fullName evidence="1">Uncharacterized protein</fullName>
    </submittedName>
</protein>
<evidence type="ECO:0000313" key="1">
    <source>
        <dbReference type="EMBL" id="KJK67647.1"/>
    </source>
</evidence>
<comment type="caution">
    <text evidence="1">The sequence shown here is derived from an EMBL/GenBank/DDBJ whole genome shotgun (WGS) entry which is preliminary data.</text>
</comment>
<sequence length="259" mass="29171">MEADSDTQSDVDLLILDYLLCTSIYGLVYANAVEAEQANECDFDWHTNAVHGMSHESLTCHFKTHADLLLFNVQLFEFANALRCYPDARITSRARGTRLSCSRYWSEGKSISLSELAGTFITLCYTVGARLSEATWADTAAQFVMQSAIDEYRKSESPASLSKHITWARKISVQTANMNQAFTECISHLQPPDGTSLNVHMRTVSARFPINKFKYSVFDTVVNIMKVLEPPVLLQLERGQLWGLSRTETKQLKDRVGLK</sequence>
<dbReference type="OrthoDB" id="4149149at2759"/>
<evidence type="ECO:0000313" key="2">
    <source>
        <dbReference type="Proteomes" id="UP000033540"/>
    </source>
</evidence>
<gene>
    <name evidence="1" type="ORF">P875_00109117</name>
</gene>
<organism evidence="1 2">
    <name type="scientific">Aspergillus parasiticus (strain ATCC 56775 / NRRL 5862 / SRRC 143 / SU-1)</name>
    <dbReference type="NCBI Taxonomy" id="1403190"/>
    <lineage>
        <taxon>Eukaryota</taxon>
        <taxon>Fungi</taxon>
        <taxon>Dikarya</taxon>
        <taxon>Ascomycota</taxon>
        <taxon>Pezizomycotina</taxon>
        <taxon>Eurotiomycetes</taxon>
        <taxon>Eurotiomycetidae</taxon>
        <taxon>Eurotiales</taxon>
        <taxon>Aspergillaceae</taxon>
        <taxon>Aspergillus</taxon>
        <taxon>Aspergillus subgen. Circumdati</taxon>
    </lineage>
</organism>
<accession>A0A0F0ILN0</accession>
<name>A0A0F0ILN0_ASPPU</name>
<dbReference type="AlphaFoldDB" id="A0A0F0ILN0"/>
<proteinExistence type="predicted"/>
<reference evidence="1 2" key="1">
    <citation type="submission" date="2015-02" db="EMBL/GenBank/DDBJ databases">
        <title>Draft genome sequence of Aspergillus parasiticus SU-1.</title>
        <authorList>
            <person name="Yu J."/>
            <person name="Fedorova N."/>
            <person name="Yin Y."/>
            <person name="Losada L."/>
            <person name="Zafar N."/>
            <person name="Taujale R."/>
            <person name="Ehrlich K.C."/>
            <person name="Bhatnagar D."/>
            <person name="Cleveland T.E."/>
            <person name="Bennett J.W."/>
            <person name="Nierman W.C."/>
        </authorList>
    </citation>
    <scope>NUCLEOTIDE SEQUENCE [LARGE SCALE GENOMIC DNA]</scope>
    <source>
        <strain evidence="2">ATCC 56775 / NRRL 5862 / SRRC 143 / SU-1</strain>
    </source>
</reference>